<gene>
    <name evidence="1" type="primary">cap</name>
</gene>
<keyword evidence="2" id="KW-1185">Reference proteome</keyword>
<dbReference type="RefSeq" id="YP_009508853.1">
    <property type="nucleotide sequence ID" value="NC_039066.1"/>
</dbReference>
<dbReference type="GeneID" id="37620373"/>
<dbReference type="EMBL" id="KM573771">
    <property type="protein sequence ID" value="AIY31249.1"/>
    <property type="molecule type" value="Genomic_DNA"/>
</dbReference>
<accession>A0A0A1EKV4</accession>
<evidence type="ECO:0000313" key="2">
    <source>
        <dbReference type="Proteomes" id="UP000166258"/>
    </source>
</evidence>
<reference evidence="1 2" key="1">
    <citation type="journal article" date="2014" name="Virology">
        <title>Metagenomic analysis of viromes of dromedary camel fecal samples reveals large number and high diversity of circoviruses and picobirnaviruses.</title>
        <authorList>
            <person name="Woo P.C.Y."/>
            <person name="Lau S.K.P."/>
            <person name="Teng J.L.L."/>
            <person name="Tsang A.K.L."/>
            <person name="Joseph M."/>
            <person name="Wong E.Y.M."/>
            <person name="Tang Y."/>
            <person name="Sivakumar S."/>
            <person name="Bai R."/>
            <person name="Wernery R."/>
            <person name="Wernery U."/>
            <person name="Yuen K.-Y."/>
        </authorList>
    </citation>
    <scope>NUCLEOTIDE SEQUENCE [LARGE SCALE GENOMIC DNA]</scope>
    <source>
        <strain evidence="1">DcSCV_c1345</strain>
    </source>
</reference>
<evidence type="ECO:0000313" key="1">
    <source>
        <dbReference type="EMBL" id="AIY31249.1"/>
    </source>
</evidence>
<dbReference type="Pfam" id="PF23784">
    <property type="entry name" value="Smaco_capsid"/>
    <property type="match status" value="1"/>
</dbReference>
<name>A0A0A1EKV4_9VIRU</name>
<proteinExistence type="predicted"/>
<dbReference type="Proteomes" id="UP000166258">
    <property type="component" value="Segment"/>
</dbReference>
<dbReference type="InterPro" id="IPR057000">
    <property type="entry name" value="Smaco_capsid"/>
</dbReference>
<organism evidence="1 2">
    <name type="scientific">Camel associated porprismacovirus 3</name>
    <dbReference type="NCBI Taxonomy" id="2170107"/>
    <lineage>
        <taxon>Viruses</taxon>
        <taxon>Monodnaviria</taxon>
        <taxon>Shotokuvirae</taxon>
        <taxon>Cressdnaviricota</taxon>
        <taxon>Arfiviricetes</taxon>
        <taxon>Cremevirales</taxon>
        <taxon>Smacoviridae</taxon>
        <taxon>Porprismacovirus</taxon>
        <taxon>Porprismacovirus camas3</taxon>
    </lineage>
</organism>
<sequence>MQITSVACIPLSEGGKIATNYVTATYQEIYDLNTREGKLSIIGIHTPTNIRPIAQLQGFFAQYKKFRYNGISKIAIQPAAQLPADPLQVSMEAGQTLDPRDLLNPILFHGAHGTSINAALNVAYRRTGHTFNTTSTNREDVAAIYDFSGDETPVARNLYYSALSDPSFTKFSPQQFIQLTDLVPMVHRVNTSMYFGPNQISEMAGSNNGSAGTAINTEIGRASQGTVWNGNQEVTGPEAIKNEWTLGFQQFFSNGMAPLDWMPTRTFNNMGDVISTNENRTNTEMFTELPKLYMGVLIFPPSYNQKLYFRMVITHSFSFKDFGTYWSPEMGDWGLLEYFNEFDSSSTTQASSLNLTEADAVLENDGVM</sequence>
<dbReference type="KEGG" id="vg:37620373"/>
<protein>
    <submittedName>
        <fullName evidence="1">Putative capsid protein</fullName>
    </submittedName>
</protein>